<reference evidence="7" key="1">
    <citation type="submission" date="2020-10" db="EMBL/GenBank/DDBJ databases">
        <title>Taxonomic study of unclassified bacteria belonging to the class Ktedonobacteria.</title>
        <authorList>
            <person name="Yabe S."/>
            <person name="Wang C.M."/>
            <person name="Zheng Y."/>
            <person name="Sakai Y."/>
            <person name="Cavaletti L."/>
            <person name="Monciardini P."/>
            <person name="Donadio S."/>
        </authorList>
    </citation>
    <scope>NUCLEOTIDE SEQUENCE</scope>
    <source>
        <strain evidence="7">ID150040</strain>
    </source>
</reference>
<feature type="domain" description="O-antigen ligase-related" evidence="6">
    <location>
        <begin position="227"/>
        <end position="389"/>
    </location>
</feature>
<dbReference type="InterPro" id="IPR051533">
    <property type="entry name" value="WaaL-like"/>
</dbReference>
<keyword evidence="3 5" id="KW-1133">Transmembrane helix</keyword>
<feature type="transmembrane region" description="Helical" evidence="5">
    <location>
        <begin position="55"/>
        <end position="76"/>
    </location>
</feature>
<feature type="transmembrane region" description="Helical" evidence="5">
    <location>
        <begin position="12"/>
        <end position="35"/>
    </location>
</feature>
<feature type="transmembrane region" description="Helical" evidence="5">
    <location>
        <begin position="420"/>
        <end position="436"/>
    </location>
</feature>
<dbReference type="PANTHER" id="PTHR37422:SF13">
    <property type="entry name" value="LIPOPOLYSACCHARIDE BIOSYNTHESIS PROTEIN PA4999-RELATED"/>
    <property type="match status" value="1"/>
</dbReference>
<proteinExistence type="predicted"/>
<feature type="transmembrane region" description="Helical" evidence="5">
    <location>
        <begin position="194"/>
        <end position="213"/>
    </location>
</feature>
<evidence type="ECO:0000313" key="7">
    <source>
        <dbReference type="EMBL" id="GHO96723.1"/>
    </source>
</evidence>
<dbReference type="Proteomes" id="UP000597444">
    <property type="component" value="Unassembled WGS sequence"/>
</dbReference>
<feature type="transmembrane region" description="Helical" evidence="5">
    <location>
        <begin position="129"/>
        <end position="145"/>
    </location>
</feature>
<feature type="transmembrane region" description="Helical" evidence="5">
    <location>
        <begin position="220"/>
        <end position="237"/>
    </location>
</feature>
<dbReference type="PANTHER" id="PTHR37422">
    <property type="entry name" value="TEICHURONIC ACID BIOSYNTHESIS PROTEIN TUAE"/>
    <property type="match status" value="1"/>
</dbReference>
<evidence type="ECO:0000256" key="3">
    <source>
        <dbReference type="ARBA" id="ARBA00022989"/>
    </source>
</evidence>
<keyword evidence="8" id="KW-1185">Reference proteome</keyword>
<evidence type="ECO:0000256" key="4">
    <source>
        <dbReference type="ARBA" id="ARBA00023136"/>
    </source>
</evidence>
<feature type="transmembrane region" description="Helical" evidence="5">
    <location>
        <begin position="264"/>
        <end position="284"/>
    </location>
</feature>
<evidence type="ECO:0000313" key="8">
    <source>
        <dbReference type="Proteomes" id="UP000597444"/>
    </source>
</evidence>
<accession>A0A8J3IMH6</accession>
<organism evidence="7 8">
    <name type="scientific">Reticulibacter mediterranei</name>
    <dbReference type="NCBI Taxonomy" id="2778369"/>
    <lineage>
        <taxon>Bacteria</taxon>
        <taxon>Bacillati</taxon>
        <taxon>Chloroflexota</taxon>
        <taxon>Ktedonobacteria</taxon>
        <taxon>Ktedonobacterales</taxon>
        <taxon>Reticulibacteraceae</taxon>
        <taxon>Reticulibacter</taxon>
    </lineage>
</organism>
<feature type="transmembrane region" description="Helical" evidence="5">
    <location>
        <begin position="152"/>
        <end position="174"/>
    </location>
</feature>
<comment type="subcellular location">
    <subcellularLocation>
        <location evidence="1">Membrane</location>
        <topology evidence="1">Multi-pass membrane protein</topology>
    </subcellularLocation>
</comment>
<protein>
    <recommendedName>
        <fullName evidence="6">O-antigen ligase-related domain-containing protein</fullName>
    </recommendedName>
</protein>
<keyword evidence="4 5" id="KW-0472">Membrane</keyword>
<dbReference type="InterPro" id="IPR007016">
    <property type="entry name" value="O-antigen_ligase-rel_domated"/>
</dbReference>
<comment type="caution">
    <text evidence="7">The sequence shown here is derived from an EMBL/GenBank/DDBJ whole genome shotgun (WGS) entry which is preliminary data.</text>
</comment>
<name>A0A8J3IMH6_9CHLR</name>
<feature type="transmembrane region" description="Helical" evidence="5">
    <location>
        <begin position="243"/>
        <end position="259"/>
    </location>
</feature>
<dbReference type="Pfam" id="PF04932">
    <property type="entry name" value="Wzy_C"/>
    <property type="match status" value="1"/>
</dbReference>
<evidence type="ECO:0000259" key="6">
    <source>
        <dbReference type="Pfam" id="PF04932"/>
    </source>
</evidence>
<keyword evidence="2 5" id="KW-0812">Transmembrane</keyword>
<dbReference type="GO" id="GO:0016020">
    <property type="term" value="C:membrane"/>
    <property type="evidence" value="ECO:0007669"/>
    <property type="project" value="UniProtKB-SubCell"/>
</dbReference>
<dbReference type="AlphaFoldDB" id="A0A8J3IMH6"/>
<feature type="transmembrane region" description="Helical" evidence="5">
    <location>
        <begin position="97"/>
        <end position="117"/>
    </location>
</feature>
<evidence type="ECO:0000256" key="5">
    <source>
        <dbReference type="SAM" id="Phobius"/>
    </source>
</evidence>
<feature type="transmembrane region" description="Helical" evidence="5">
    <location>
        <begin position="373"/>
        <end position="400"/>
    </location>
</feature>
<sequence>MILYYLIHSPLLSLPFLLIFALLSWYRLSFAIALLPLTLPYYLETYQKAVAGSAMFSLTEITLSICVVVCLAQFVLKRGERRFWLSWRELQDRVGPFLLPMVVFLLVAALSITIAYRGDLALRDFRKEVFAPLLYFVLVLLYIRSRHDVIRLLAALIATATIVAFMGVIQILFFPNSMALEEGVRRVYAIYGSPNSIGLLFDYTLPIVLAWALGRVRWGSRFLALFLAGLMFVVLYLTHSLGSWMGIAVAALFVVGFSIRSRKILLIGGLFALVLAIAVVAVYHTQLLNYVVDRHSDAFGTGTAAKRVYLWQAALAMIHDSPWLGYGLDNWLCHYSQNTICPNTLHHYWLLRDATGHPTGLVNEPNLSHPHNIFLHIWVSIGVFGLLSFGVVLILFYWLFARILISLHAAPGKYSEQLRWMTLGVGAAMLAALVQGQVDSAFLEQDLSFCFWTLVATLLLLRVLSQTSWRDVVQSEAKQEAV</sequence>
<evidence type="ECO:0000256" key="1">
    <source>
        <dbReference type="ARBA" id="ARBA00004141"/>
    </source>
</evidence>
<evidence type="ECO:0000256" key="2">
    <source>
        <dbReference type="ARBA" id="ARBA00022692"/>
    </source>
</evidence>
<gene>
    <name evidence="7" type="ORF">KSF_067710</name>
</gene>
<feature type="transmembrane region" description="Helical" evidence="5">
    <location>
        <begin position="442"/>
        <end position="461"/>
    </location>
</feature>
<dbReference type="EMBL" id="BNJK01000001">
    <property type="protein sequence ID" value="GHO96723.1"/>
    <property type="molecule type" value="Genomic_DNA"/>
</dbReference>